<keyword evidence="4 6" id="KW-0472">Membrane</keyword>
<evidence type="ECO:0000256" key="1">
    <source>
        <dbReference type="ARBA" id="ARBA00004141"/>
    </source>
</evidence>
<feature type="signal peptide" evidence="7">
    <location>
        <begin position="1"/>
        <end position="29"/>
    </location>
</feature>
<dbReference type="NCBIfam" id="TIGR02783">
    <property type="entry name" value="TrbL_P"/>
    <property type="match status" value="1"/>
</dbReference>
<organism evidence="8 9">
    <name type="scientific">Pseudomonas helleri</name>
    <dbReference type="NCBI Taxonomy" id="1608996"/>
    <lineage>
        <taxon>Bacteria</taxon>
        <taxon>Pseudomonadati</taxon>
        <taxon>Pseudomonadota</taxon>
        <taxon>Gammaproteobacteria</taxon>
        <taxon>Pseudomonadales</taxon>
        <taxon>Pseudomonadaceae</taxon>
        <taxon>Pseudomonas</taxon>
    </lineage>
</organism>
<evidence type="ECO:0000313" key="9">
    <source>
        <dbReference type="Proteomes" id="UP000447574"/>
    </source>
</evidence>
<feature type="transmembrane region" description="Helical" evidence="6">
    <location>
        <begin position="215"/>
        <end position="239"/>
    </location>
</feature>
<evidence type="ECO:0000256" key="2">
    <source>
        <dbReference type="ARBA" id="ARBA00022692"/>
    </source>
</evidence>
<dbReference type="InterPro" id="IPR014150">
    <property type="entry name" value="Conjugal_tfr_TrbL"/>
</dbReference>
<feature type="transmembrane region" description="Helical" evidence="6">
    <location>
        <begin position="91"/>
        <end position="112"/>
    </location>
</feature>
<evidence type="ECO:0000256" key="7">
    <source>
        <dbReference type="SAM" id="SignalP"/>
    </source>
</evidence>
<gene>
    <name evidence="8" type="primary">trbL</name>
    <name evidence="8" type="ORF">GHO37_10850</name>
</gene>
<proteinExistence type="predicted"/>
<dbReference type="EMBL" id="WIWF01000033">
    <property type="protein sequence ID" value="MQT74801.1"/>
    <property type="molecule type" value="Genomic_DNA"/>
</dbReference>
<comment type="caution">
    <text evidence="8">The sequence shown here is derived from an EMBL/GenBank/DDBJ whole genome shotgun (WGS) entry which is preliminary data.</text>
</comment>
<evidence type="ECO:0000256" key="4">
    <source>
        <dbReference type="ARBA" id="ARBA00023136"/>
    </source>
</evidence>
<evidence type="ECO:0000256" key="6">
    <source>
        <dbReference type="SAM" id="Phobius"/>
    </source>
</evidence>
<protein>
    <submittedName>
        <fullName evidence="8">P-type conjugative transfer protein TrbL</fullName>
    </submittedName>
</protein>
<keyword evidence="7" id="KW-0732">Signal</keyword>
<dbReference type="Pfam" id="PF04610">
    <property type="entry name" value="TrbL"/>
    <property type="match status" value="1"/>
</dbReference>
<sequence length="503" mass="49851">MKMTKPGKATCAAALAVLGLFLIPEVAFAAADTGIMDSVMGRYQQAASAWGARMVSYGSWVFWGLALISMVWTYGMMILRKADIGEFFAETIRFFGTLGFFYWILLNGPAISDAVIKSMWMMGSAAAGGASNFTPSGITDIGFDIFFKALDESSTFSPVDSAAAIIISGCVLVVLALVAVNMLLLFVSAWILMYGGVVLLGFGGSRWTSDIAITYYKTVLGIGVQLMGMVLLVGIGKTFIDQAYAGMSEGINLKELGVLGITAVVLLYLTNKIPPMLAGIVGGASTGGVGGFGAGAAMGAAVAAAGIAAGAASAGASMALGGAANVAGAGSALKAAFQSAQENMGGGGGSGVGGGAGDTGNIGGSEGGGGGGGGGGGSSFGQAMGTAGRFAADMAGSLASGAKEGLSAKASSMAAAANERVSNTVGGKLASEINGTAGQARADQQTMAQAAAINQQQALQEARDVVAQHSNPAPDVVPQFDGDSVGSGGNNNDEINAFVNGKA</sequence>
<feature type="transmembrane region" description="Helical" evidence="6">
    <location>
        <begin position="60"/>
        <end position="79"/>
    </location>
</feature>
<dbReference type="Proteomes" id="UP000447574">
    <property type="component" value="Unassembled WGS sequence"/>
</dbReference>
<evidence type="ECO:0000256" key="5">
    <source>
        <dbReference type="SAM" id="MobiDB-lite"/>
    </source>
</evidence>
<feature type="chain" id="PRO_5031247119" evidence="7">
    <location>
        <begin position="30"/>
        <end position="503"/>
    </location>
</feature>
<dbReference type="GO" id="GO:0030255">
    <property type="term" value="P:protein secretion by the type IV secretion system"/>
    <property type="evidence" value="ECO:0007669"/>
    <property type="project" value="InterPro"/>
</dbReference>
<feature type="region of interest" description="Disordered" evidence="5">
    <location>
        <begin position="470"/>
        <end position="503"/>
    </location>
</feature>
<keyword evidence="3 6" id="KW-1133">Transmembrane helix</keyword>
<dbReference type="InterPro" id="IPR007688">
    <property type="entry name" value="Conjugal_tfr_TrbL/VirB6"/>
</dbReference>
<dbReference type="GO" id="GO:0016020">
    <property type="term" value="C:membrane"/>
    <property type="evidence" value="ECO:0007669"/>
    <property type="project" value="UniProtKB-SubCell"/>
</dbReference>
<name>A0A7X2BTY8_9PSED</name>
<evidence type="ECO:0000313" key="8">
    <source>
        <dbReference type="EMBL" id="MQT74801.1"/>
    </source>
</evidence>
<keyword evidence="2 6" id="KW-0812">Transmembrane</keyword>
<reference evidence="8 9" key="1">
    <citation type="submission" date="2019-10" db="EMBL/GenBank/DDBJ databases">
        <title>Evaluation of single-gene subtyping targets for Pseudomonas.</title>
        <authorList>
            <person name="Reichler S.J."/>
            <person name="Orsi R.H."/>
            <person name="Wiedmann M."/>
            <person name="Martin N.H."/>
            <person name="Murphy S.I."/>
        </authorList>
    </citation>
    <scope>NUCLEOTIDE SEQUENCE [LARGE SCALE GENOMIC DNA]</scope>
    <source>
        <strain evidence="8 9">FSL R10-2932</strain>
    </source>
</reference>
<feature type="transmembrane region" description="Helical" evidence="6">
    <location>
        <begin position="183"/>
        <end position="203"/>
    </location>
</feature>
<evidence type="ECO:0000256" key="3">
    <source>
        <dbReference type="ARBA" id="ARBA00022989"/>
    </source>
</evidence>
<comment type="subcellular location">
    <subcellularLocation>
        <location evidence="1">Membrane</location>
        <topology evidence="1">Multi-pass membrane protein</topology>
    </subcellularLocation>
</comment>
<feature type="transmembrane region" description="Helical" evidence="6">
    <location>
        <begin position="161"/>
        <end position="178"/>
    </location>
</feature>
<feature type="region of interest" description="Disordered" evidence="5">
    <location>
        <begin position="347"/>
        <end position="377"/>
    </location>
</feature>
<accession>A0A7X2BTY8</accession>
<feature type="transmembrane region" description="Helical" evidence="6">
    <location>
        <begin position="251"/>
        <end position="269"/>
    </location>
</feature>
<dbReference type="AlphaFoldDB" id="A0A7X2BTY8"/>
<feature type="transmembrane region" description="Helical" evidence="6">
    <location>
        <begin position="289"/>
        <end position="312"/>
    </location>
</feature>